<dbReference type="RefSeq" id="WP_009558286.1">
    <property type="nucleotide sequence ID" value="NZ_CALZ01000113.1"/>
</dbReference>
<proteinExistence type="predicted"/>
<dbReference type="AlphaFoldDB" id="K0NXD0"/>
<accession>K0NXD0</accession>
<keyword evidence="1" id="KW-0175">Coiled coil</keyword>
<keyword evidence="3" id="KW-0472">Membrane</keyword>
<feature type="region of interest" description="Disordered" evidence="2">
    <location>
        <begin position="272"/>
        <end position="320"/>
    </location>
</feature>
<protein>
    <submittedName>
        <fullName evidence="4">Uncharacterized protein</fullName>
    </submittedName>
</protein>
<gene>
    <name evidence="4" type="ORF">BN146_07565</name>
</gene>
<evidence type="ECO:0000256" key="1">
    <source>
        <dbReference type="SAM" id="Coils"/>
    </source>
</evidence>
<keyword evidence="3" id="KW-1133">Transmembrane helix</keyword>
<keyword evidence="3" id="KW-0812">Transmembrane</keyword>
<dbReference type="EMBL" id="CALZ01000113">
    <property type="protein sequence ID" value="CCK84095.1"/>
    <property type="molecule type" value="Genomic_DNA"/>
</dbReference>
<feature type="transmembrane region" description="Helical" evidence="3">
    <location>
        <begin position="72"/>
        <end position="95"/>
    </location>
</feature>
<evidence type="ECO:0000256" key="3">
    <source>
        <dbReference type="SAM" id="Phobius"/>
    </source>
</evidence>
<dbReference type="Proteomes" id="UP000009325">
    <property type="component" value="Unassembled WGS sequence"/>
</dbReference>
<evidence type="ECO:0000313" key="4">
    <source>
        <dbReference type="EMBL" id="CCK84095.1"/>
    </source>
</evidence>
<name>K0NXD0_9LACO</name>
<feature type="coiled-coil region" evidence="1">
    <location>
        <begin position="224"/>
        <end position="251"/>
    </location>
</feature>
<evidence type="ECO:0000256" key="2">
    <source>
        <dbReference type="SAM" id="MobiDB-lite"/>
    </source>
</evidence>
<evidence type="ECO:0000313" key="5">
    <source>
        <dbReference type="Proteomes" id="UP000009325"/>
    </source>
</evidence>
<comment type="caution">
    <text evidence="4">The sequence shown here is derived from an EMBL/GenBank/DDBJ whole genome shotgun (WGS) entry which is preliminary data.</text>
</comment>
<dbReference type="OrthoDB" id="9894755at2"/>
<organism evidence="4 5">
    <name type="scientific">Lactobacillus equicursoris 66c</name>
    <dbReference type="NCBI Taxonomy" id="872326"/>
    <lineage>
        <taxon>Bacteria</taxon>
        <taxon>Bacillati</taxon>
        <taxon>Bacillota</taxon>
        <taxon>Bacilli</taxon>
        <taxon>Lactobacillales</taxon>
        <taxon>Lactobacillaceae</taxon>
        <taxon>Lactobacillus</taxon>
    </lineage>
</organism>
<sequence length="320" mass="37068">MALSIDNLGREDLVTLLDGYINHTQQINEAENKYSDRYDEIRDSRLLAEYKKPKNMIKNFLLAPFYANKLRWLAIFFDFWGALGVLFAFVFIYEIISDLFTGNLANLANNFVDNLTEVLAGLLLGSIGYFMGRKNYKEHWFKKKIESGDLDTDIDVEADTDSLSNAYKNEYSSLVNDERYQQYLSLIPKNFTLDDIVGIHQVLSDYRADNFKEAVNVWRQEQHNQRVENKLNEQDGKYEQLRNDLYDIRQQQDEDRSRTNFMADKLATAAMNARRTAESAAKSAQNAKRTAESAASRAQDASSTSTHTQNDFESWKKNYR</sequence>
<feature type="compositionally biased region" description="Polar residues" evidence="2">
    <location>
        <begin position="299"/>
        <end position="312"/>
    </location>
</feature>
<feature type="transmembrane region" description="Helical" evidence="3">
    <location>
        <begin position="115"/>
        <end position="132"/>
    </location>
</feature>
<reference evidence="4 5" key="1">
    <citation type="submission" date="2012-08" db="EMBL/GenBank/DDBJ databases">
        <title>Draft Genome Sequences of Lactobacillus equicursoris CIP 110162T, isolated from thoroughbred racehorse feces and Lactobacillus sp. CRBIP 24.137 isolated from urine of human.</title>
        <authorList>
            <person name="Cousin S."/>
            <person name="Loux V."/>
            <person name="Ma L."/>
            <person name="Creno S."/>
            <person name="Clermont D."/>
            <person name="Bizet C."/>
            <person name="Bouchier C."/>
        </authorList>
    </citation>
    <scope>NUCLEOTIDE SEQUENCE [LARGE SCALE GENOMIC DNA]</scope>
    <source>
        <strain evidence="4 5">66c</strain>
    </source>
</reference>